<accession>A0A071M739</accession>
<evidence type="ECO:0000256" key="1">
    <source>
        <dbReference type="SAM" id="SignalP"/>
    </source>
</evidence>
<evidence type="ECO:0008006" key="3">
    <source>
        <dbReference type="Google" id="ProtNLM"/>
    </source>
</evidence>
<dbReference type="InterPro" id="IPR058228">
    <property type="entry name" value="Sap1-like"/>
</dbReference>
<dbReference type="EMBL" id="JJOA01000025">
    <property type="protein sequence ID" value="KEA56593.1"/>
    <property type="molecule type" value="Genomic_DNA"/>
</dbReference>
<gene>
    <name evidence="2" type="ORF">DT99_25820</name>
</gene>
<feature type="chain" id="PRO_5001679912" description="Lipoprotein" evidence="1">
    <location>
        <begin position="24"/>
        <end position="115"/>
    </location>
</feature>
<evidence type="ECO:0000313" key="2">
    <source>
        <dbReference type="EMBL" id="KEA56593.1"/>
    </source>
</evidence>
<feature type="signal peptide" evidence="1">
    <location>
        <begin position="1"/>
        <end position="23"/>
    </location>
</feature>
<dbReference type="AlphaFoldDB" id="A0A071M739"/>
<comment type="caution">
    <text evidence="2">The sequence shown here is derived from an EMBL/GenBank/DDBJ whole genome shotgun (WGS) entry which is preliminary data.</text>
</comment>
<dbReference type="NCBIfam" id="NF046013">
    <property type="entry name" value="surf_attach_Sap1"/>
    <property type="match status" value="1"/>
</dbReference>
<organism evidence="2">
    <name type="scientific">Burkholderia cenocepacia</name>
    <dbReference type="NCBI Taxonomy" id="95486"/>
    <lineage>
        <taxon>Bacteria</taxon>
        <taxon>Pseudomonadati</taxon>
        <taxon>Pseudomonadota</taxon>
        <taxon>Betaproteobacteria</taxon>
        <taxon>Burkholderiales</taxon>
        <taxon>Burkholderiaceae</taxon>
        <taxon>Burkholderia</taxon>
        <taxon>Burkholderia cepacia complex</taxon>
    </lineage>
</organism>
<keyword evidence="1" id="KW-0732">Signal</keyword>
<name>A0A071M739_9BURK</name>
<sequence>MMKRTGILFALVGAFCAVSIAQAGGDSAVKPKQEIQLTKNAWGCLSKDNLDSVLNHERDGKSQAKQQYFDDFRCLSVPEGQRFRVVSVDQGDVQFVSADNSDQQGLWTDSRFVKQ</sequence>
<reference evidence="2" key="1">
    <citation type="submission" date="2014-04" db="EMBL/GenBank/DDBJ databases">
        <title>In planta biocontrol of soil-borne Fusarium wilt of banana through a plant endophytic bacterium, Burkholderia cenocepacia 869T2.</title>
        <authorList>
            <person name="Ho Y.-N."/>
            <person name="Chiang H.-M."/>
            <person name="Chao C.-P."/>
            <person name="Su C.-C."/>
            <person name="Hsu H.-F."/>
            <person name="Guo C.-T."/>
            <person name="Hsieh J.-L."/>
            <person name="Huang C.-C."/>
        </authorList>
    </citation>
    <scope>NUCLEOTIDE SEQUENCE [LARGE SCALE GENOMIC DNA]</scope>
    <source>
        <strain evidence="2">869T2</strain>
    </source>
</reference>
<protein>
    <recommendedName>
        <fullName evidence="3">Lipoprotein</fullName>
    </recommendedName>
</protein>
<proteinExistence type="predicted"/>